<evidence type="ECO:0000259" key="5">
    <source>
        <dbReference type="Pfam" id="PF00155"/>
    </source>
</evidence>
<evidence type="ECO:0000313" key="7">
    <source>
        <dbReference type="Proteomes" id="UP001165085"/>
    </source>
</evidence>
<evidence type="ECO:0000256" key="1">
    <source>
        <dbReference type="ARBA" id="ARBA00001933"/>
    </source>
</evidence>
<dbReference type="GO" id="GO:0030170">
    <property type="term" value="F:pyridoxal phosphate binding"/>
    <property type="evidence" value="ECO:0007669"/>
    <property type="project" value="InterPro"/>
</dbReference>
<gene>
    <name evidence="6" type="ORF">TrST_g14242</name>
</gene>
<dbReference type="InterPro" id="IPR050859">
    <property type="entry name" value="Class-I_PLP-dep_aminotransf"/>
</dbReference>
<evidence type="ECO:0000256" key="4">
    <source>
        <dbReference type="ARBA" id="ARBA00022898"/>
    </source>
</evidence>
<dbReference type="InterPro" id="IPR015424">
    <property type="entry name" value="PyrdxlP-dep_Trfase"/>
</dbReference>
<dbReference type="GO" id="GO:0008483">
    <property type="term" value="F:transaminase activity"/>
    <property type="evidence" value="ECO:0007669"/>
    <property type="project" value="UniProtKB-KW"/>
</dbReference>
<dbReference type="InterPro" id="IPR015421">
    <property type="entry name" value="PyrdxlP-dep_Trfase_major"/>
</dbReference>
<name>A0A9W7C8V4_9STRA</name>
<keyword evidence="2" id="KW-0032">Aminotransferase</keyword>
<dbReference type="GO" id="GO:1901605">
    <property type="term" value="P:alpha-amino acid metabolic process"/>
    <property type="evidence" value="ECO:0007669"/>
    <property type="project" value="TreeGrafter"/>
</dbReference>
<dbReference type="AlphaFoldDB" id="A0A9W7C8V4"/>
<dbReference type="InterPro" id="IPR004839">
    <property type="entry name" value="Aminotransferase_I/II_large"/>
</dbReference>
<keyword evidence="3" id="KW-0808">Transferase</keyword>
<accession>A0A9W7C8V4</accession>
<protein>
    <recommendedName>
        <fullName evidence="5">Aminotransferase class I/classII large domain-containing protein</fullName>
    </recommendedName>
</protein>
<dbReference type="PANTHER" id="PTHR42790">
    <property type="entry name" value="AMINOTRANSFERASE"/>
    <property type="match status" value="1"/>
</dbReference>
<dbReference type="Gene3D" id="3.40.640.10">
    <property type="entry name" value="Type I PLP-dependent aspartate aminotransferase-like (Major domain)"/>
    <property type="match status" value="1"/>
</dbReference>
<dbReference type="EMBL" id="BRXY01000593">
    <property type="protein sequence ID" value="GMI02122.1"/>
    <property type="molecule type" value="Genomic_DNA"/>
</dbReference>
<reference evidence="7" key="1">
    <citation type="journal article" date="2023" name="Commun. Biol.">
        <title>Genome analysis of Parmales, the sister group of diatoms, reveals the evolutionary specialization of diatoms from phago-mixotrophs to photoautotrophs.</title>
        <authorList>
            <person name="Ban H."/>
            <person name="Sato S."/>
            <person name="Yoshikawa S."/>
            <person name="Yamada K."/>
            <person name="Nakamura Y."/>
            <person name="Ichinomiya M."/>
            <person name="Sato N."/>
            <person name="Blanc-Mathieu R."/>
            <person name="Endo H."/>
            <person name="Kuwata A."/>
            <person name="Ogata H."/>
        </authorList>
    </citation>
    <scope>NUCLEOTIDE SEQUENCE [LARGE SCALE GENOMIC DNA]</scope>
    <source>
        <strain evidence="7">NIES 3701</strain>
    </source>
</reference>
<comment type="cofactor">
    <cofactor evidence="1">
        <name>pyridoxal 5'-phosphate</name>
        <dbReference type="ChEBI" id="CHEBI:597326"/>
    </cofactor>
</comment>
<dbReference type="FunFam" id="3.90.1150.10:FF:000166">
    <property type="entry name" value="Kynurenine/alpha-aminoadipate aminotransferase, mitochondrial"/>
    <property type="match status" value="1"/>
</dbReference>
<keyword evidence="4" id="KW-0663">Pyridoxal phosphate</keyword>
<evidence type="ECO:0000313" key="6">
    <source>
        <dbReference type="EMBL" id="GMI02122.1"/>
    </source>
</evidence>
<dbReference type="Pfam" id="PF00155">
    <property type="entry name" value="Aminotran_1_2"/>
    <property type="match status" value="1"/>
</dbReference>
<sequence length="436" mass="47788">MIRRSLVCLGESFPLTRTARARRPSPIRALQPLLATKGMISLGGGMPNATTFPISRIELKMKDGSGVVLDEDETKAALQYSASRGLPCLVSHLKSLQAKVHGLDFKRGKRDVIVTNGSQDGLAKAFEMLLEPRVDTLLVESPTYSGSLAFLGPASIHLQGVQTDEHGMIPSDLRRVLESWEVSNPKRKKPRVLYTIPTGSNPSGGSLSLARKNEIYQVAVEHNLIILEDDPYYFLDFEGSSSPDGPARCPSLLSIDERAGGARVLRFDSFSKLLSAGIRVGFATGPSKLIESIELHTQASMLHASGVSQAVVSKIFDHLGGVDGFLTHVDDVTSFYRERRDALVASVERHLSEFVEFESPKAGMFLWMKLKGVKDSNDLIMNKAVERKVLMVPGASFIPTNNDEPNISSFVRASYSTASVEEMDEACQRLRDLLKK</sequence>
<dbReference type="SUPFAM" id="SSF53383">
    <property type="entry name" value="PLP-dependent transferases"/>
    <property type="match status" value="1"/>
</dbReference>
<evidence type="ECO:0000256" key="3">
    <source>
        <dbReference type="ARBA" id="ARBA00022679"/>
    </source>
</evidence>
<dbReference type="PANTHER" id="PTHR42790:SF19">
    <property type="entry name" value="KYNURENINE_ALPHA-AMINOADIPATE AMINOTRANSFERASE, MITOCHONDRIAL"/>
    <property type="match status" value="1"/>
</dbReference>
<feature type="domain" description="Aminotransferase class I/classII large" evidence="5">
    <location>
        <begin position="71"/>
        <end position="430"/>
    </location>
</feature>
<organism evidence="6 7">
    <name type="scientific">Triparma strigata</name>
    <dbReference type="NCBI Taxonomy" id="1606541"/>
    <lineage>
        <taxon>Eukaryota</taxon>
        <taxon>Sar</taxon>
        <taxon>Stramenopiles</taxon>
        <taxon>Ochrophyta</taxon>
        <taxon>Bolidophyceae</taxon>
        <taxon>Parmales</taxon>
        <taxon>Triparmaceae</taxon>
        <taxon>Triparma</taxon>
    </lineage>
</organism>
<dbReference type="CDD" id="cd00609">
    <property type="entry name" value="AAT_like"/>
    <property type="match status" value="1"/>
</dbReference>
<proteinExistence type="predicted"/>
<dbReference type="Proteomes" id="UP001165085">
    <property type="component" value="Unassembled WGS sequence"/>
</dbReference>
<comment type="caution">
    <text evidence="6">The sequence shown here is derived from an EMBL/GenBank/DDBJ whole genome shotgun (WGS) entry which is preliminary data.</text>
</comment>
<keyword evidence="7" id="KW-1185">Reference proteome</keyword>
<evidence type="ECO:0000256" key="2">
    <source>
        <dbReference type="ARBA" id="ARBA00022576"/>
    </source>
</evidence>
<dbReference type="OrthoDB" id="691673at2759"/>